<accession>A0A6S6S8A4</accession>
<sequence>MGICVWSEFSDLNIPTSETGKALKAIKELQQTSTDYLRADTRAILNADSLKHALNEWGFDVADKTTGLSEFEFVGDKGDFTPLMYALAPHVESGGKLEMGMENDGSDLIVEFSFKDGKVTSESFLQYDEFRIPTDDYTKRNSENLNWYSEQIHFRYEGKKYRIVSWKDIDGDLEVAKKQVAKGLKYGKGSADYLEWSYEYTRGILAEKIHEELIDDDKKLQAVVTENRYGSLCLNTPSVAFIDLDKPGSKVKIKLQSQEKQAPYKQWIENSVKEYFGKNTEQSGVLYETAEGMRLVFTHDLFTVSEAKQQGFFDIPYCDPLYVKMCEIQECFRARLTPKPWRIEKGEKAAVCRKVAVFNSGKEIDNTELDAVLALHENYCIDDNLELA</sequence>
<name>A0A6S6S8A4_9GAMM</name>
<evidence type="ECO:0000313" key="1">
    <source>
        <dbReference type="EMBL" id="CAA6801244.1"/>
    </source>
</evidence>
<proteinExistence type="predicted"/>
<reference evidence="1" key="1">
    <citation type="submission" date="2020-01" db="EMBL/GenBank/DDBJ databases">
        <authorList>
            <person name="Meier V. D."/>
            <person name="Meier V D."/>
        </authorList>
    </citation>
    <scope>NUCLEOTIDE SEQUENCE</scope>
    <source>
        <strain evidence="1">HLG_WM_MAG_07</strain>
    </source>
</reference>
<organism evidence="1">
    <name type="scientific">uncultured Thiotrichaceae bacterium</name>
    <dbReference type="NCBI Taxonomy" id="298394"/>
    <lineage>
        <taxon>Bacteria</taxon>
        <taxon>Pseudomonadati</taxon>
        <taxon>Pseudomonadota</taxon>
        <taxon>Gammaproteobacteria</taxon>
        <taxon>Thiotrichales</taxon>
        <taxon>Thiotrichaceae</taxon>
        <taxon>environmental samples</taxon>
    </lineage>
</organism>
<dbReference type="EMBL" id="CACVAY010000008">
    <property type="protein sequence ID" value="CAA6801244.1"/>
    <property type="molecule type" value="Genomic_DNA"/>
</dbReference>
<protein>
    <submittedName>
        <fullName evidence="1">Uncharacterized protein</fullName>
    </submittedName>
</protein>
<dbReference type="AlphaFoldDB" id="A0A6S6S8A4"/>
<gene>
    <name evidence="1" type="ORF">HELGO_WM29049</name>
</gene>